<evidence type="ECO:0000256" key="3">
    <source>
        <dbReference type="ARBA" id="ARBA00022750"/>
    </source>
</evidence>
<dbReference type="Gene3D" id="3.40.50.1450">
    <property type="entry name" value="HybD-like"/>
    <property type="match status" value="1"/>
</dbReference>
<evidence type="ECO:0000256" key="2">
    <source>
        <dbReference type="ARBA" id="ARBA00022670"/>
    </source>
</evidence>
<dbReference type="CDD" id="cd06067">
    <property type="entry name" value="H2MP_MemB-H2evol"/>
    <property type="match status" value="1"/>
</dbReference>
<comment type="similarity">
    <text evidence="1">Belongs to the peptidase A31 family.</text>
</comment>
<dbReference type="GO" id="GO:0016485">
    <property type="term" value="P:protein processing"/>
    <property type="evidence" value="ECO:0007669"/>
    <property type="project" value="TreeGrafter"/>
</dbReference>
<dbReference type="Pfam" id="PF01750">
    <property type="entry name" value="HycI"/>
    <property type="match status" value="1"/>
</dbReference>
<evidence type="ECO:0000256" key="4">
    <source>
        <dbReference type="ARBA" id="ARBA00022801"/>
    </source>
</evidence>
<gene>
    <name evidence="5" type="primary">hycI</name>
    <name evidence="5" type="ORF">ENP86_05785</name>
</gene>
<organism evidence="5">
    <name type="scientific">candidate division WOR-3 bacterium</name>
    <dbReference type="NCBI Taxonomy" id="2052148"/>
    <lineage>
        <taxon>Bacteria</taxon>
        <taxon>Bacteria division WOR-3</taxon>
    </lineage>
</organism>
<dbReference type="PANTHER" id="PTHR30302:SF1">
    <property type="entry name" value="HYDROGENASE 2 MATURATION PROTEASE"/>
    <property type="match status" value="1"/>
</dbReference>
<dbReference type="PRINTS" id="PR00446">
    <property type="entry name" value="HYDRGNUPTAKE"/>
</dbReference>
<accession>A0A7V0Z5R5</accession>
<evidence type="ECO:0000313" key="5">
    <source>
        <dbReference type="EMBL" id="HDY59044.1"/>
    </source>
</evidence>
<dbReference type="NCBIfam" id="TIGR00072">
    <property type="entry name" value="hydrog_prot"/>
    <property type="match status" value="1"/>
</dbReference>
<dbReference type="AlphaFoldDB" id="A0A7V0Z5R5"/>
<dbReference type="PANTHER" id="PTHR30302">
    <property type="entry name" value="HYDROGENASE 1 MATURATION PROTEASE"/>
    <property type="match status" value="1"/>
</dbReference>
<name>A0A7V0Z5R5_UNCW3</name>
<dbReference type="EMBL" id="DSKY01000014">
    <property type="protein sequence ID" value="HDY59044.1"/>
    <property type="molecule type" value="Genomic_DNA"/>
</dbReference>
<dbReference type="SUPFAM" id="SSF53163">
    <property type="entry name" value="HybD-like"/>
    <property type="match status" value="1"/>
</dbReference>
<keyword evidence="3" id="KW-0064">Aspartyl protease</keyword>
<dbReference type="InterPro" id="IPR004420">
    <property type="entry name" value="Pept_A31_hyd_mat_HycI"/>
</dbReference>
<dbReference type="InterPro" id="IPR000671">
    <property type="entry name" value="Peptidase_A31"/>
</dbReference>
<keyword evidence="2" id="KW-0645">Protease</keyword>
<dbReference type="EC" id="3.4.23.51" evidence="5"/>
<sequence>MQTRLLKILKKEIHSTRQICILGVGNSQKGDDGVGPLIIKKLRSEINKKKFNDILLIDGGEAPENFSGEIRRFQPGLTIIIDACAGGRKPGTIYIVNPDKIQYDDISTHKLPLSMLVKFLEDTIPTKVIIIGIEPKNCNLQEAISKEVNKSAARLISTIILLLSDWEKTTP</sequence>
<dbReference type="NCBIfam" id="TIGR00142">
    <property type="entry name" value="hycI"/>
    <property type="match status" value="1"/>
</dbReference>
<protein>
    <submittedName>
        <fullName evidence="5">Hydrogenase maturation peptidase HycI</fullName>
        <ecNumber evidence="5">3.4.23.51</ecNumber>
    </submittedName>
</protein>
<evidence type="ECO:0000256" key="1">
    <source>
        <dbReference type="ARBA" id="ARBA00006814"/>
    </source>
</evidence>
<keyword evidence="4 5" id="KW-0378">Hydrolase</keyword>
<comment type="caution">
    <text evidence="5">The sequence shown here is derived from an EMBL/GenBank/DDBJ whole genome shotgun (WGS) entry which is preliminary data.</text>
</comment>
<dbReference type="GO" id="GO:0004190">
    <property type="term" value="F:aspartic-type endopeptidase activity"/>
    <property type="evidence" value="ECO:0007669"/>
    <property type="project" value="UniProtKB-KW"/>
</dbReference>
<proteinExistence type="inferred from homology"/>
<reference evidence="5" key="1">
    <citation type="journal article" date="2020" name="mSystems">
        <title>Genome- and Community-Level Interaction Insights into Carbon Utilization and Element Cycling Functions of Hydrothermarchaeota in Hydrothermal Sediment.</title>
        <authorList>
            <person name="Zhou Z."/>
            <person name="Liu Y."/>
            <person name="Xu W."/>
            <person name="Pan J."/>
            <person name="Luo Z.H."/>
            <person name="Li M."/>
        </authorList>
    </citation>
    <scope>NUCLEOTIDE SEQUENCE [LARGE SCALE GENOMIC DNA]</scope>
    <source>
        <strain evidence="5">SpSt-258</strain>
    </source>
</reference>
<dbReference type="InterPro" id="IPR023430">
    <property type="entry name" value="Pept_HybD-like_dom_sf"/>
</dbReference>
<dbReference type="GO" id="GO:0008047">
    <property type="term" value="F:enzyme activator activity"/>
    <property type="evidence" value="ECO:0007669"/>
    <property type="project" value="InterPro"/>
</dbReference>